<dbReference type="SMART" id="SM00248">
    <property type="entry name" value="ANK"/>
    <property type="match status" value="4"/>
</dbReference>
<dbReference type="InterPro" id="IPR018004">
    <property type="entry name" value="KilA/APSES_HTH"/>
</dbReference>
<evidence type="ECO:0000313" key="7">
    <source>
        <dbReference type="EMBL" id="AOW00902.1"/>
    </source>
</evidence>
<dbReference type="Pfam" id="PF04383">
    <property type="entry name" value="KilA-N"/>
    <property type="match status" value="1"/>
</dbReference>
<dbReference type="VEuPathDB" id="FungiDB:YALI0_A19778g"/>
<dbReference type="EMBL" id="KZ858956">
    <property type="protein sequence ID" value="RDW28050.1"/>
    <property type="molecule type" value="Genomic_DNA"/>
</dbReference>
<dbReference type="GO" id="GO:0003677">
    <property type="term" value="F:DNA binding"/>
    <property type="evidence" value="ECO:0007669"/>
    <property type="project" value="InterPro"/>
</dbReference>
<evidence type="ECO:0000256" key="2">
    <source>
        <dbReference type="ARBA" id="ARBA00023043"/>
    </source>
</evidence>
<dbReference type="EMBL" id="CP017553">
    <property type="protein sequence ID" value="AOW00902.1"/>
    <property type="molecule type" value="Genomic_DNA"/>
</dbReference>
<dbReference type="PANTHER" id="PTHR43828">
    <property type="entry name" value="ASPARAGINASE"/>
    <property type="match status" value="1"/>
</dbReference>
<dbReference type="GO" id="GO:0030907">
    <property type="term" value="C:MBF transcription complex"/>
    <property type="evidence" value="ECO:0007669"/>
    <property type="project" value="TreeGrafter"/>
</dbReference>
<keyword evidence="4" id="KW-0175">Coiled coil</keyword>
<dbReference type="FunFam" id="3.10.260.10:FF:000001">
    <property type="entry name" value="APSES transcription factor (MbpA)"/>
    <property type="match status" value="1"/>
</dbReference>
<dbReference type="PROSITE" id="PS50297">
    <property type="entry name" value="ANK_REP_REGION"/>
    <property type="match status" value="1"/>
</dbReference>
<dbReference type="GO" id="GO:0033309">
    <property type="term" value="C:SBF transcription complex"/>
    <property type="evidence" value="ECO:0007669"/>
    <property type="project" value="TreeGrafter"/>
</dbReference>
<dbReference type="InterPro" id="IPR002110">
    <property type="entry name" value="Ankyrin_rpt"/>
</dbReference>
<dbReference type="InterPro" id="IPR051642">
    <property type="entry name" value="SWI6-like"/>
</dbReference>
<gene>
    <name evidence="8" type="ORF">B0I71DRAFT_128012</name>
    <name evidence="7" type="ORF">YALI1_A20855g</name>
</gene>
<evidence type="ECO:0000256" key="3">
    <source>
        <dbReference type="PROSITE-ProRule" id="PRU00023"/>
    </source>
</evidence>
<reference evidence="8 10" key="2">
    <citation type="submission" date="2018-07" db="EMBL/GenBank/DDBJ databases">
        <title>Draft Genome Assemblies for Five Robust Yarrowia lipolytica Strains Exhibiting High Lipid Production and Pentose Sugar Utilization and Sugar Alcohol Secretion from Undetoxified Lignocellulosic Biomass Hydrolysates.</title>
        <authorList>
            <consortium name="DOE Joint Genome Institute"/>
            <person name="Walker C."/>
            <person name="Ryu S."/>
            <person name="Na H."/>
            <person name="Zane M."/>
            <person name="LaButti K."/>
            <person name="Lipzen A."/>
            <person name="Haridas S."/>
            <person name="Barry K."/>
            <person name="Grigoriev I.V."/>
            <person name="Quarterman J."/>
            <person name="Slininger P."/>
            <person name="Dien B."/>
            <person name="Trinh C.T."/>
        </authorList>
    </citation>
    <scope>NUCLEOTIDE SEQUENCE [LARGE SCALE GENOMIC DNA]</scope>
    <source>
        <strain evidence="8 10">YB392</strain>
    </source>
</reference>
<dbReference type="InterPro" id="IPR036770">
    <property type="entry name" value="Ankyrin_rpt-contain_sf"/>
</dbReference>
<evidence type="ECO:0000256" key="4">
    <source>
        <dbReference type="SAM" id="Coils"/>
    </source>
</evidence>
<dbReference type="OMA" id="IHHAAIM"/>
<evidence type="ECO:0000259" key="6">
    <source>
        <dbReference type="PROSITE" id="PS51299"/>
    </source>
</evidence>
<feature type="repeat" description="ANK" evidence="3">
    <location>
        <begin position="258"/>
        <end position="290"/>
    </location>
</feature>
<dbReference type="SUPFAM" id="SSF54616">
    <property type="entry name" value="DNA-binding domain of Mlu1-box binding protein MBP1"/>
    <property type="match status" value="1"/>
</dbReference>
<feature type="domain" description="HTH APSES-type" evidence="6">
    <location>
        <begin position="3"/>
        <end position="109"/>
    </location>
</feature>
<dbReference type="Gene3D" id="3.10.260.10">
    <property type="entry name" value="Transcription regulator HTH, APSES-type DNA-binding domain"/>
    <property type="match status" value="1"/>
</dbReference>
<protein>
    <recommendedName>
        <fullName evidence="6">HTH APSES-type domain-containing protein</fullName>
    </recommendedName>
</protein>
<dbReference type="PROSITE" id="PS50088">
    <property type="entry name" value="ANK_REPEAT"/>
    <property type="match status" value="2"/>
</dbReference>
<feature type="repeat" description="ANK" evidence="3">
    <location>
        <begin position="377"/>
        <end position="409"/>
    </location>
</feature>
<dbReference type="PROSITE" id="PS51299">
    <property type="entry name" value="HTH_APSES"/>
    <property type="match status" value="1"/>
</dbReference>
<feature type="compositionally biased region" description="Polar residues" evidence="5">
    <location>
        <begin position="136"/>
        <end position="152"/>
    </location>
</feature>
<feature type="coiled-coil region" evidence="4">
    <location>
        <begin position="474"/>
        <end position="532"/>
    </location>
</feature>
<evidence type="ECO:0000256" key="1">
    <source>
        <dbReference type="ARBA" id="ARBA00022737"/>
    </source>
</evidence>
<dbReference type="SMART" id="SM01252">
    <property type="entry name" value="KilA-N"/>
    <property type="match status" value="1"/>
</dbReference>
<dbReference type="SUPFAM" id="SSF48403">
    <property type="entry name" value="Ankyrin repeat"/>
    <property type="match status" value="1"/>
</dbReference>
<sequence>MSIYKATYSGVPVYEFQCKNVAVMRRKSDGWVNATHILKVAGFDKPQRTRILEKEVQKGVHEKVQGGYGKYQGTWVPLERAREIATLYDVDSHLAPIFNYDDEDGSPPPAPKHRPNLERKKRTKVTGSPLVRQPSRMETLTQSTGSTMGGTPQHSRQSSLSQLAQSYGLDDSDHVTPSPPTVADDSSDFMSDEEVDRQMGNYPRPMMAKPKPIQVRDPKDLYTNDLLNYFVSADDEKIPAFLENPPAEFDVHRPIDEEGHTALHWACAMGHLRVIELLLKAGSDVRATNMFGQTPLTRAIMFTNNYDRRTFPKVVDILQDTLFQVDGQGRTVLHHIAQHVSKSQSAAKYYVTILLSKISENHSLGVLSQFMDTQNNEGDTALHILARSGAKKVSRALMDFNVKTDIVNADGRTALDLLEGDRQMQQHPPPAMALHHQPPYQMLHESETAIAAHNLAGTVVHNLQVLAHAFDAELKEKDADVQQVRQMATKMEEDIAATNEAIREYEAKHGTAEELEKLASEAEERVTTRVNQLRKVFERSQAKGLAMLVAEEEREISREQTKGEFKTAKELTDLQHGRKDLVDDVVELFANAGVGEKMNEYRRLVAMSCGVKVEDIDGLLDGIEKALLEGER</sequence>
<dbReference type="PANTHER" id="PTHR43828:SF15">
    <property type="entry name" value="TRANSCRIPTION FACTOR MBP1"/>
    <property type="match status" value="1"/>
</dbReference>
<evidence type="ECO:0000256" key="5">
    <source>
        <dbReference type="SAM" id="MobiDB-lite"/>
    </source>
</evidence>
<dbReference type="InterPro" id="IPR036887">
    <property type="entry name" value="HTH_APSES_sf"/>
</dbReference>
<dbReference type="Proteomes" id="UP000256601">
    <property type="component" value="Unassembled WGS sequence"/>
</dbReference>
<evidence type="ECO:0000313" key="10">
    <source>
        <dbReference type="Proteomes" id="UP000256601"/>
    </source>
</evidence>
<name>A0A1D8N5I9_YARLL</name>
<dbReference type="Pfam" id="PF12796">
    <property type="entry name" value="Ank_2"/>
    <property type="match status" value="1"/>
</dbReference>
<accession>A0A1D8N5I9</accession>
<dbReference type="eggNOG" id="KOG4177">
    <property type="taxonomic scope" value="Eukaryota"/>
</dbReference>
<keyword evidence="1" id="KW-0677">Repeat</keyword>
<dbReference type="VEuPathDB" id="FungiDB:YALI1_A20855g"/>
<evidence type="ECO:0000313" key="9">
    <source>
        <dbReference type="Proteomes" id="UP000182444"/>
    </source>
</evidence>
<organism evidence="7 9">
    <name type="scientific">Yarrowia lipolytica</name>
    <name type="common">Candida lipolytica</name>
    <dbReference type="NCBI Taxonomy" id="4952"/>
    <lineage>
        <taxon>Eukaryota</taxon>
        <taxon>Fungi</taxon>
        <taxon>Dikarya</taxon>
        <taxon>Ascomycota</taxon>
        <taxon>Saccharomycotina</taxon>
        <taxon>Dipodascomycetes</taxon>
        <taxon>Dipodascales</taxon>
        <taxon>Dipodascales incertae sedis</taxon>
        <taxon>Yarrowia</taxon>
    </lineage>
</organism>
<dbReference type="KEGG" id="yli:2906002"/>
<feature type="region of interest" description="Disordered" evidence="5">
    <location>
        <begin position="99"/>
        <end position="190"/>
    </location>
</feature>
<dbReference type="GeneID" id="2906002"/>
<feature type="compositionally biased region" description="Basic residues" evidence="5">
    <location>
        <begin position="111"/>
        <end position="124"/>
    </location>
</feature>
<keyword evidence="2 3" id="KW-0040">ANK repeat</keyword>
<dbReference type="RefSeq" id="XP_500257.1">
    <property type="nucleotide sequence ID" value="XM_500257.1"/>
</dbReference>
<dbReference type="AlphaFoldDB" id="A0A1D8N5I9"/>
<dbReference type="InterPro" id="IPR003163">
    <property type="entry name" value="Tscrpt_reg_HTH_APSES-type"/>
</dbReference>
<proteinExistence type="predicted"/>
<dbReference type="GO" id="GO:0001228">
    <property type="term" value="F:DNA-binding transcription activator activity, RNA polymerase II-specific"/>
    <property type="evidence" value="ECO:0007669"/>
    <property type="project" value="UniProtKB-ARBA"/>
</dbReference>
<evidence type="ECO:0000313" key="8">
    <source>
        <dbReference type="EMBL" id="RDW28050.1"/>
    </source>
</evidence>
<dbReference type="Gene3D" id="1.25.40.20">
    <property type="entry name" value="Ankyrin repeat-containing domain"/>
    <property type="match status" value="1"/>
</dbReference>
<feature type="compositionally biased region" description="Low complexity" evidence="5">
    <location>
        <begin position="153"/>
        <end position="166"/>
    </location>
</feature>
<reference evidence="7 9" key="1">
    <citation type="journal article" date="2016" name="PLoS ONE">
        <title>Sequence Assembly of Yarrowia lipolytica Strain W29/CLIB89 Shows Transposable Element Diversity.</title>
        <authorList>
            <person name="Magnan C."/>
            <person name="Yu J."/>
            <person name="Chang I."/>
            <person name="Jahn E."/>
            <person name="Kanomata Y."/>
            <person name="Wu J."/>
            <person name="Zeller M."/>
            <person name="Oakes M."/>
            <person name="Baldi P."/>
            <person name="Sandmeyer S."/>
        </authorList>
    </citation>
    <scope>NUCLEOTIDE SEQUENCE [LARGE SCALE GENOMIC DNA]</scope>
    <source>
        <strain evidence="7">CLIB89</strain>
        <strain evidence="9">CLIB89(W29)</strain>
    </source>
</reference>
<dbReference type="Proteomes" id="UP000182444">
    <property type="component" value="Chromosome 1A"/>
</dbReference>
<dbReference type="OrthoDB" id="6718656at2759"/>